<organism evidence="1 2">
    <name type="scientific">Sulfobacillus benefaciens</name>
    <dbReference type="NCBI Taxonomy" id="453960"/>
    <lineage>
        <taxon>Bacteria</taxon>
        <taxon>Bacillati</taxon>
        <taxon>Bacillota</taxon>
        <taxon>Clostridia</taxon>
        <taxon>Eubacteriales</taxon>
        <taxon>Clostridiales Family XVII. Incertae Sedis</taxon>
        <taxon>Sulfobacillus</taxon>
    </lineage>
</organism>
<dbReference type="Proteomes" id="UP000242699">
    <property type="component" value="Unassembled WGS sequence"/>
</dbReference>
<comment type="caution">
    <text evidence="1">The sequence shown here is derived from an EMBL/GenBank/DDBJ whole genome shotgun (WGS) entry which is preliminary data.</text>
</comment>
<dbReference type="InterPro" id="IPR018193">
    <property type="entry name" value="Glyc_kinase_flavodox-like_fold"/>
</dbReference>
<evidence type="ECO:0000313" key="1">
    <source>
        <dbReference type="EMBL" id="PSR31428.1"/>
    </source>
</evidence>
<accession>A0A2T2XAF2</accession>
<proteinExistence type="predicted"/>
<dbReference type="Pfam" id="PF02595">
    <property type="entry name" value="Gly_kinase"/>
    <property type="match status" value="1"/>
</dbReference>
<dbReference type="InterPro" id="IPR004381">
    <property type="entry name" value="Glycerate_kinase"/>
</dbReference>
<gene>
    <name evidence="1" type="ORF">C7B43_01655</name>
</gene>
<dbReference type="AlphaFoldDB" id="A0A2T2XAF2"/>
<dbReference type="Gene3D" id="3.90.1510.10">
    <property type="entry name" value="Glycerate kinase, domain 2"/>
    <property type="match status" value="1"/>
</dbReference>
<dbReference type="InterPro" id="IPR036129">
    <property type="entry name" value="Glycerate_kinase_sf"/>
</dbReference>
<protein>
    <submittedName>
        <fullName evidence="1">Uncharacterized protein</fullName>
    </submittedName>
</protein>
<dbReference type="GO" id="GO:0031388">
    <property type="term" value="P:organic acid phosphorylation"/>
    <property type="evidence" value="ECO:0007669"/>
    <property type="project" value="InterPro"/>
</dbReference>
<name>A0A2T2XAF2_9FIRM</name>
<reference evidence="1 2" key="1">
    <citation type="journal article" date="2014" name="BMC Genomics">
        <title>Comparison of environmental and isolate Sulfobacillus genomes reveals diverse carbon, sulfur, nitrogen, and hydrogen metabolisms.</title>
        <authorList>
            <person name="Justice N.B."/>
            <person name="Norman A."/>
            <person name="Brown C.T."/>
            <person name="Singh A."/>
            <person name="Thomas B.C."/>
            <person name="Banfield J.F."/>
        </authorList>
    </citation>
    <scope>NUCLEOTIDE SEQUENCE [LARGE SCALE GENOMIC DNA]</scope>
    <source>
        <strain evidence="1">AMDSBA1</strain>
    </source>
</reference>
<dbReference type="EMBL" id="PXYT01000002">
    <property type="protein sequence ID" value="PSR31428.1"/>
    <property type="molecule type" value="Genomic_DNA"/>
</dbReference>
<dbReference type="GO" id="GO:0008887">
    <property type="term" value="F:glycerate kinase activity"/>
    <property type="evidence" value="ECO:0007669"/>
    <property type="project" value="InterPro"/>
</dbReference>
<sequence>MTAALGSGFLGSRHCPLTPEGRSLEDVSTAKIQTFSIALTGLIDVKVPWTGDFGAVFMFGPQKGVARERLSKLDRHMKHYAQVIQEESARRRNGFCGTGPGWQPSVRFGSETIAEGAFTR</sequence>
<evidence type="ECO:0000313" key="2">
    <source>
        <dbReference type="Proteomes" id="UP000242699"/>
    </source>
</evidence>
<dbReference type="SUPFAM" id="SSF110738">
    <property type="entry name" value="Glycerate kinase I"/>
    <property type="match status" value="1"/>
</dbReference>